<reference evidence="6 7" key="1">
    <citation type="journal article" date="2008" name="Proc. Natl. Acad. Sci. U.S.A.">
        <title>Niche adaptation and genome expansion in the chlorophyll d-producing cyanobacterium Acaryochloris marina.</title>
        <authorList>
            <person name="Swingley W.D."/>
            <person name="Chen M."/>
            <person name="Cheung P.C."/>
            <person name="Conrad A.L."/>
            <person name="Dejesa L.C."/>
            <person name="Hao J."/>
            <person name="Honchak B.M."/>
            <person name="Karbach L.E."/>
            <person name="Kurdoglu A."/>
            <person name="Lahiri S."/>
            <person name="Mastrian S.D."/>
            <person name="Miyashita H."/>
            <person name="Page L."/>
            <person name="Ramakrishna P."/>
            <person name="Satoh S."/>
            <person name="Sattley W.M."/>
            <person name="Shimada Y."/>
            <person name="Taylor H.L."/>
            <person name="Tomo T."/>
            <person name="Tsuchiya T."/>
            <person name="Wang Z.T."/>
            <person name="Raymond J."/>
            <person name="Mimuro M."/>
            <person name="Blankenship R.E."/>
            <person name="Touchman J.W."/>
        </authorList>
    </citation>
    <scope>NUCLEOTIDE SEQUENCE [LARGE SCALE GENOMIC DNA]</scope>
    <source>
        <strain evidence="7">MBIC 11017</strain>
    </source>
</reference>
<dbReference type="Proteomes" id="UP000000268">
    <property type="component" value="Chromosome"/>
</dbReference>
<evidence type="ECO:0000256" key="3">
    <source>
        <dbReference type="ARBA" id="ARBA00022989"/>
    </source>
</evidence>
<dbReference type="STRING" id="329726.AM1_4629"/>
<protein>
    <recommendedName>
        <fullName evidence="8">DUF4870 domain-containing protein</fullName>
    </recommendedName>
</protein>
<keyword evidence="4 5" id="KW-0472">Membrane</keyword>
<keyword evidence="3 5" id="KW-1133">Transmembrane helix</keyword>
<gene>
    <name evidence="6" type="ordered locus">AM1_4629</name>
</gene>
<feature type="transmembrane region" description="Helical" evidence="5">
    <location>
        <begin position="21"/>
        <end position="40"/>
    </location>
</feature>
<dbReference type="OrthoDB" id="425405at2"/>
<evidence type="ECO:0000256" key="2">
    <source>
        <dbReference type="ARBA" id="ARBA00022692"/>
    </source>
</evidence>
<keyword evidence="2 5" id="KW-0812">Transmembrane</keyword>
<sequence>MVANIYDPDKRKLLSSLSHGSIFLSALVLSIGIPLVILLVSDDPVIKENARESINFHVNVWFYGIVFGILCWVLLGWPLLFLLFIGQWVMPILAIRHCFQDPDEPYNYPFIFHVL</sequence>
<keyword evidence="7" id="KW-1185">Reference proteome</keyword>
<dbReference type="KEGG" id="amr:AM1_4629"/>
<evidence type="ECO:0008006" key="8">
    <source>
        <dbReference type="Google" id="ProtNLM"/>
    </source>
</evidence>
<accession>B0C0B1</accession>
<evidence type="ECO:0000256" key="1">
    <source>
        <dbReference type="ARBA" id="ARBA00004141"/>
    </source>
</evidence>
<evidence type="ECO:0000313" key="6">
    <source>
        <dbReference type="EMBL" id="ABW29603.1"/>
    </source>
</evidence>
<organism evidence="6 7">
    <name type="scientific">Acaryochloris marina (strain MBIC 11017)</name>
    <dbReference type="NCBI Taxonomy" id="329726"/>
    <lineage>
        <taxon>Bacteria</taxon>
        <taxon>Bacillati</taxon>
        <taxon>Cyanobacteriota</taxon>
        <taxon>Cyanophyceae</taxon>
        <taxon>Acaryochloridales</taxon>
        <taxon>Acaryochloridaceae</taxon>
        <taxon>Acaryochloris</taxon>
    </lineage>
</organism>
<evidence type="ECO:0000256" key="5">
    <source>
        <dbReference type="SAM" id="Phobius"/>
    </source>
</evidence>
<dbReference type="InterPro" id="IPR019109">
    <property type="entry name" value="MamF_MmsF"/>
</dbReference>
<proteinExistence type="predicted"/>
<dbReference type="AlphaFoldDB" id="B0C0B1"/>
<name>B0C0B1_ACAM1</name>
<dbReference type="EMBL" id="CP000828">
    <property type="protein sequence ID" value="ABW29603.1"/>
    <property type="molecule type" value="Genomic_DNA"/>
</dbReference>
<evidence type="ECO:0000313" key="7">
    <source>
        <dbReference type="Proteomes" id="UP000000268"/>
    </source>
</evidence>
<dbReference type="RefSeq" id="WP_012164906.1">
    <property type="nucleotide sequence ID" value="NC_009925.1"/>
</dbReference>
<dbReference type="eggNOG" id="COG3296">
    <property type="taxonomic scope" value="Bacteria"/>
</dbReference>
<dbReference type="HOGENOM" id="CLU_104196_4_0_3"/>
<comment type="subcellular location">
    <subcellularLocation>
        <location evidence="1">Membrane</location>
        <topology evidence="1">Multi-pass membrane protein</topology>
    </subcellularLocation>
</comment>
<dbReference type="Pfam" id="PF09685">
    <property type="entry name" value="MamF_MmsF"/>
    <property type="match status" value="1"/>
</dbReference>
<feature type="transmembrane region" description="Helical" evidence="5">
    <location>
        <begin position="60"/>
        <end position="86"/>
    </location>
</feature>
<evidence type="ECO:0000256" key="4">
    <source>
        <dbReference type="ARBA" id="ARBA00023136"/>
    </source>
</evidence>